<evidence type="ECO:0000313" key="2">
    <source>
        <dbReference type="EMBL" id="MBC5834445.1"/>
    </source>
</evidence>
<feature type="transmembrane region" description="Helical" evidence="1">
    <location>
        <begin position="6"/>
        <end position="25"/>
    </location>
</feature>
<evidence type="ECO:0008006" key="4">
    <source>
        <dbReference type="Google" id="ProtNLM"/>
    </source>
</evidence>
<reference evidence="2 3" key="1">
    <citation type="submission" date="2020-08" db="EMBL/GenBank/DDBJ databases">
        <title>Description of novel Flavobacterium F-408 isolate.</title>
        <authorList>
            <person name="Saticioglu I.B."/>
            <person name="Duman M."/>
            <person name="Altun S."/>
        </authorList>
    </citation>
    <scope>NUCLEOTIDE SEQUENCE [LARGE SCALE GENOMIC DNA]</scope>
    <source>
        <strain evidence="2 3">F-408</strain>
    </source>
</reference>
<keyword evidence="3" id="KW-1185">Reference proteome</keyword>
<name>A0ABR7IXE6_9FLAO</name>
<evidence type="ECO:0000313" key="3">
    <source>
        <dbReference type="Proteomes" id="UP000605990"/>
    </source>
</evidence>
<feature type="transmembrane region" description="Helical" evidence="1">
    <location>
        <begin position="63"/>
        <end position="83"/>
    </location>
</feature>
<accession>A0ABR7IXE6</accession>
<comment type="caution">
    <text evidence="2">The sequence shown here is derived from an EMBL/GenBank/DDBJ whole genome shotgun (WGS) entry which is preliminary data.</text>
</comment>
<sequence>MELLSSLIVIFLVFAFYIYKISYFYDFRYIGNVIRFLVFYFILVNIVGYVFKYFSEDLFENNVIFSLTIFILCLITSILYRAYLIKKFGNEERFANLEEIEDIGDLKE</sequence>
<feature type="transmembrane region" description="Helical" evidence="1">
    <location>
        <begin position="32"/>
        <end position="51"/>
    </location>
</feature>
<evidence type="ECO:0000256" key="1">
    <source>
        <dbReference type="SAM" id="Phobius"/>
    </source>
</evidence>
<organism evidence="2 3">
    <name type="scientific">Flavobacterium bernardetii</name>
    <dbReference type="NCBI Taxonomy" id="2813823"/>
    <lineage>
        <taxon>Bacteria</taxon>
        <taxon>Pseudomonadati</taxon>
        <taxon>Bacteroidota</taxon>
        <taxon>Flavobacteriia</taxon>
        <taxon>Flavobacteriales</taxon>
        <taxon>Flavobacteriaceae</taxon>
        <taxon>Flavobacterium</taxon>
    </lineage>
</organism>
<proteinExistence type="predicted"/>
<keyword evidence="1" id="KW-0472">Membrane</keyword>
<dbReference type="Proteomes" id="UP000605990">
    <property type="component" value="Unassembled WGS sequence"/>
</dbReference>
<dbReference type="EMBL" id="JACRUN010000002">
    <property type="protein sequence ID" value="MBC5834445.1"/>
    <property type="molecule type" value="Genomic_DNA"/>
</dbReference>
<protein>
    <recommendedName>
        <fullName evidence="4">DUF2304 domain-containing protein</fullName>
    </recommendedName>
</protein>
<dbReference type="RefSeq" id="WP_166126162.1">
    <property type="nucleotide sequence ID" value="NZ_JAANOQ010000003.1"/>
</dbReference>
<gene>
    <name evidence="2" type="ORF">H8R27_06050</name>
</gene>
<keyword evidence="1" id="KW-0812">Transmembrane</keyword>
<keyword evidence="1" id="KW-1133">Transmembrane helix</keyword>